<dbReference type="PANTHER" id="PTHR24346">
    <property type="entry name" value="MAP/MICROTUBULE AFFINITY-REGULATING KINASE"/>
    <property type="match status" value="1"/>
</dbReference>
<dbReference type="Pfam" id="PF02149">
    <property type="entry name" value="KA1"/>
    <property type="match status" value="1"/>
</dbReference>
<evidence type="ECO:0000256" key="4">
    <source>
        <dbReference type="ARBA" id="ARBA00022679"/>
    </source>
</evidence>
<keyword evidence="3" id="KW-0723">Serine/threonine-protein kinase</keyword>
<dbReference type="GO" id="GO:0000226">
    <property type="term" value="P:microtubule cytoskeleton organization"/>
    <property type="evidence" value="ECO:0007669"/>
    <property type="project" value="TreeGrafter"/>
</dbReference>
<evidence type="ECO:0000256" key="8">
    <source>
        <dbReference type="ARBA" id="ARBA00047899"/>
    </source>
</evidence>
<dbReference type="GO" id="GO:0005737">
    <property type="term" value="C:cytoplasm"/>
    <property type="evidence" value="ECO:0007669"/>
    <property type="project" value="TreeGrafter"/>
</dbReference>
<protein>
    <recommendedName>
        <fullName evidence="2">non-specific serine/threonine protein kinase</fullName>
        <ecNumber evidence="2">2.7.11.1</ecNumber>
    </recommendedName>
</protein>
<dbReference type="GO" id="GO:0005524">
    <property type="term" value="F:ATP binding"/>
    <property type="evidence" value="ECO:0007669"/>
    <property type="project" value="UniProtKB-KW"/>
</dbReference>
<dbReference type="EC" id="2.7.11.1" evidence="2"/>
<dbReference type="SMART" id="SM00220">
    <property type="entry name" value="S_TKc"/>
    <property type="match status" value="1"/>
</dbReference>
<dbReference type="SUPFAM" id="SSF103243">
    <property type="entry name" value="KA1-like"/>
    <property type="match status" value="1"/>
</dbReference>
<feature type="domain" description="KA1" evidence="11">
    <location>
        <begin position="457"/>
        <end position="506"/>
    </location>
</feature>
<evidence type="ECO:0000313" key="13">
    <source>
        <dbReference type="Proteomes" id="UP000551758"/>
    </source>
</evidence>
<name>A0A7J7F3Q9_DICBM</name>
<dbReference type="InterPro" id="IPR000719">
    <property type="entry name" value="Prot_kinase_dom"/>
</dbReference>
<dbReference type="InterPro" id="IPR011009">
    <property type="entry name" value="Kinase-like_dom_sf"/>
</dbReference>
<sequence length="514" mass="57615">MRPPLLERRPISTIRSSLRPLVKAASARINELFRDVHTLKALNRPNIVKLSEVIHTKETLFPIIELVSEGDCHQKGIINWDLKLENLLNVNVAYFGFSNVFIVRQLSTYCGSACYTALEILQRRDYNGPLYTYGAWKSSFTLLRSLPFSEEDFSAVQWRVLRGRYPLYIVKDPWVNMGQEKVRPCRELRCDNRDPWVTEEMMNMGFEWGKIQHLLRRRDFDELMAVSETPGGVHHCKVRPPTCPQHPAFSPNPGGAARGLCAHWKRQSAPVLPTWFRKADERPEEHQDPLPSLKSRTATPSPAPSVALGPSPPPTAPATVVEPQGKPVPPRRGCNSGDFADTGQPDGVTSVSPSGPSQGQWGCHWESLKVLGMLLFLSAKNQQEPAWQTQWSEATLISGRDKSDCEKVKPHPCIVIGEHDVELRGAWQCGVGVWPEAGRIQLRVGAGQAVQAVCTRMSRREDLVQWMTEMCKLLRRSLHRIQVTMVSGTCMAFKSIVSKILAELRGRPGGARGT</sequence>
<evidence type="ECO:0000256" key="10">
    <source>
        <dbReference type="SAM" id="MobiDB-lite"/>
    </source>
</evidence>
<dbReference type="GO" id="GO:0035556">
    <property type="term" value="P:intracellular signal transduction"/>
    <property type="evidence" value="ECO:0007669"/>
    <property type="project" value="TreeGrafter"/>
</dbReference>
<feature type="region of interest" description="Disordered" evidence="10">
    <location>
        <begin position="280"/>
        <end position="359"/>
    </location>
</feature>
<dbReference type="PROSITE" id="PS50032">
    <property type="entry name" value="KA1"/>
    <property type="match status" value="1"/>
</dbReference>
<comment type="catalytic activity">
    <reaction evidence="8">
        <text>L-threonyl-[protein] + ATP = O-phospho-L-threonyl-[protein] + ADP + H(+)</text>
        <dbReference type="Rhea" id="RHEA:46608"/>
        <dbReference type="Rhea" id="RHEA-COMP:11060"/>
        <dbReference type="Rhea" id="RHEA-COMP:11605"/>
        <dbReference type="ChEBI" id="CHEBI:15378"/>
        <dbReference type="ChEBI" id="CHEBI:30013"/>
        <dbReference type="ChEBI" id="CHEBI:30616"/>
        <dbReference type="ChEBI" id="CHEBI:61977"/>
        <dbReference type="ChEBI" id="CHEBI:456216"/>
        <dbReference type="EC" id="2.7.11.1"/>
    </reaction>
</comment>
<evidence type="ECO:0000259" key="11">
    <source>
        <dbReference type="PROSITE" id="PS50032"/>
    </source>
</evidence>
<evidence type="ECO:0000256" key="3">
    <source>
        <dbReference type="ARBA" id="ARBA00022527"/>
    </source>
</evidence>
<dbReference type="Gene3D" id="3.30.200.20">
    <property type="entry name" value="Phosphorylase Kinase, domain 1"/>
    <property type="match status" value="1"/>
</dbReference>
<dbReference type="EMBL" id="JACDTQ010001388">
    <property type="protein sequence ID" value="KAF5922660.1"/>
    <property type="molecule type" value="Genomic_DNA"/>
</dbReference>
<comment type="caution">
    <text evidence="12">The sequence shown here is derived from an EMBL/GenBank/DDBJ whole genome shotgun (WGS) entry which is preliminary data.</text>
</comment>
<dbReference type="GO" id="GO:0050321">
    <property type="term" value="F:tau-protein kinase activity"/>
    <property type="evidence" value="ECO:0007669"/>
    <property type="project" value="TreeGrafter"/>
</dbReference>
<evidence type="ECO:0000256" key="5">
    <source>
        <dbReference type="ARBA" id="ARBA00022741"/>
    </source>
</evidence>
<keyword evidence="7" id="KW-0067">ATP-binding</keyword>
<organism evidence="12 13">
    <name type="scientific">Diceros bicornis minor</name>
    <name type="common">South-central black rhinoceros</name>
    <dbReference type="NCBI Taxonomy" id="77932"/>
    <lineage>
        <taxon>Eukaryota</taxon>
        <taxon>Metazoa</taxon>
        <taxon>Chordata</taxon>
        <taxon>Craniata</taxon>
        <taxon>Vertebrata</taxon>
        <taxon>Euteleostomi</taxon>
        <taxon>Mammalia</taxon>
        <taxon>Eutheria</taxon>
        <taxon>Laurasiatheria</taxon>
        <taxon>Perissodactyla</taxon>
        <taxon>Rhinocerotidae</taxon>
        <taxon>Diceros</taxon>
    </lineage>
</organism>
<keyword evidence="4" id="KW-0808">Transferase</keyword>
<dbReference type="Gene3D" id="1.10.510.10">
    <property type="entry name" value="Transferase(Phosphotransferase) domain 1"/>
    <property type="match status" value="1"/>
</dbReference>
<keyword evidence="6" id="KW-0418">Kinase</keyword>
<evidence type="ECO:0000256" key="7">
    <source>
        <dbReference type="ARBA" id="ARBA00022840"/>
    </source>
</evidence>
<dbReference type="Gene3D" id="1.10.8.10">
    <property type="entry name" value="DNA helicase RuvA subunit, C-terminal domain"/>
    <property type="match status" value="1"/>
</dbReference>
<dbReference type="Gene3D" id="3.30.310.80">
    <property type="entry name" value="Kinase associated domain 1, KA1"/>
    <property type="match status" value="1"/>
</dbReference>
<evidence type="ECO:0000256" key="2">
    <source>
        <dbReference type="ARBA" id="ARBA00012513"/>
    </source>
</evidence>
<comment type="similarity">
    <text evidence="1">Belongs to the protein kinase superfamily. CAMK Ser/Thr protein kinase family. SNF1 subfamily.</text>
</comment>
<evidence type="ECO:0000256" key="6">
    <source>
        <dbReference type="ARBA" id="ARBA00022777"/>
    </source>
</evidence>
<evidence type="ECO:0000256" key="1">
    <source>
        <dbReference type="ARBA" id="ARBA00006234"/>
    </source>
</evidence>
<keyword evidence="13" id="KW-1185">Reference proteome</keyword>
<accession>A0A7J7F3Q9</accession>
<dbReference type="PANTHER" id="PTHR24346:SF56">
    <property type="entry name" value="SERINE_THREONINE-PROTEIN KINASE MARK2"/>
    <property type="match status" value="1"/>
</dbReference>
<dbReference type="InterPro" id="IPR001772">
    <property type="entry name" value="KA1_dom"/>
</dbReference>
<reference evidence="12 13" key="1">
    <citation type="journal article" date="2020" name="Mol. Biol. Evol.">
        <title>Interspecific Gene Flow and the Evolution of Specialization in Black and White Rhinoceros.</title>
        <authorList>
            <person name="Moodley Y."/>
            <person name="Westbury M.V."/>
            <person name="Russo I.M."/>
            <person name="Gopalakrishnan S."/>
            <person name="Rakotoarivelo A."/>
            <person name="Olsen R.A."/>
            <person name="Prost S."/>
            <person name="Tunstall T."/>
            <person name="Ryder O.A."/>
            <person name="Dalen L."/>
            <person name="Bruford M.W."/>
        </authorList>
    </citation>
    <scope>NUCLEOTIDE SEQUENCE [LARGE SCALE GENOMIC DNA]</scope>
    <source>
        <strain evidence="12">SBR-YM</strain>
        <tissue evidence="12">Skin</tissue>
    </source>
</reference>
<keyword evidence="5" id="KW-0547">Nucleotide-binding</keyword>
<gene>
    <name evidence="12" type="ORF">HPG69_008033</name>
</gene>
<proteinExistence type="inferred from homology"/>
<dbReference type="InterPro" id="IPR028375">
    <property type="entry name" value="KA1/Ssp2_C"/>
</dbReference>
<dbReference type="Proteomes" id="UP000551758">
    <property type="component" value="Unassembled WGS sequence"/>
</dbReference>
<comment type="catalytic activity">
    <reaction evidence="9">
        <text>L-seryl-[protein] + ATP = O-phospho-L-seryl-[protein] + ADP + H(+)</text>
        <dbReference type="Rhea" id="RHEA:17989"/>
        <dbReference type="Rhea" id="RHEA-COMP:9863"/>
        <dbReference type="Rhea" id="RHEA-COMP:11604"/>
        <dbReference type="ChEBI" id="CHEBI:15378"/>
        <dbReference type="ChEBI" id="CHEBI:29999"/>
        <dbReference type="ChEBI" id="CHEBI:30616"/>
        <dbReference type="ChEBI" id="CHEBI:83421"/>
        <dbReference type="ChEBI" id="CHEBI:456216"/>
        <dbReference type="EC" id="2.7.11.1"/>
    </reaction>
</comment>
<feature type="compositionally biased region" description="Polar residues" evidence="10">
    <location>
        <begin position="347"/>
        <end position="359"/>
    </location>
</feature>
<evidence type="ECO:0000313" key="12">
    <source>
        <dbReference type="EMBL" id="KAF5922660.1"/>
    </source>
</evidence>
<dbReference type="AlphaFoldDB" id="A0A7J7F3Q9"/>
<evidence type="ECO:0000256" key="9">
    <source>
        <dbReference type="ARBA" id="ARBA00048679"/>
    </source>
</evidence>
<dbReference type="SUPFAM" id="SSF56112">
    <property type="entry name" value="Protein kinase-like (PK-like)"/>
    <property type="match status" value="1"/>
</dbReference>